<dbReference type="OrthoDB" id="7848394at2"/>
<dbReference type="GO" id="GO:0008237">
    <property type="term" value="F:metallopeptidase activity"/>
    <property type="evidence" value="ECO:0007669"/>
    <property type="project" value="UniProtKB-KW"/>
</dbReference>
<dbReference type="InterPro" id="IPR028090">
    <property type="entry name" value="JAB_dom_prok"/>
</dbReference>
<evidence type="ECO:0000256" key="4">
    <source>
        <dbReference type="ARBA" id="ARBA00022833"/>
    </source>
</evidence>
<feature type="compositionally biased region" description="Basic and acidic residues" evidence="6">
    <location>
        <begin position="151"/>
        <end position="163"/>
    </location>
</feature>
<evidence type="ECO:0000256" key="2">
    <source>
        <dbReference type="ARBA" id="ARBA00022723"/>
    </source>
</evidence>
<dbReference type="EMBL" id="QMKK01000022">
    <property type="protein sequence ID" value="RAX42510.1"/>
    <property type="molecule type" value="Genomic_DNA"/>
</dbReference>
<evidence type="ECO:0000256" key="1">
    <source>
        <dbReference type="ARBA" id="ARBA00022670"/>
    </source>
</evidence>
<gene>
    <name evidence="8" type="ORF">DQ393_06755</name>
</gene>
<keyword evidence="4" id="KW-0862">Zinc</keyword>
<dbReference type="Gene3D" id="3.40.140.10">
    <property type="entry name" value="Cytidine Deaminase, domain 2"/>
    <property type="match status" value="1"/>
</dbReference>
<dbReference type="GO" id="GO:0046872">
    <property type="term" value="F:metal ion binding"/>
    <property type="evidence" value="ECO:0007669"/>
    <property type="project" value="UniProtKB-KW"/>
</dbReference>
<dbReference type="SUPFAM" id="SSF102712">
    <property type="entry name" value="JAB1/MPN domain"/>
    <property type="match status" value="1"/>
</dbReference>
<dbReference type="Pfam" id="PF14464">
    <property type="entry name" value="Prok-JAB"/>
    <property type="match status" value="1"/>
</dbReference>
<sequence length="171" mass="19952">MERLTYRFGDLVVDLMPSALSTMLAHQQKRFMQKEAGGQMFASLSENYWRIDVATGPRLGDRRGMFHFWPDRRAEQEEINRFYEQGLEFIGDWHTHPQNVPRPSAQDFASTENILRESHHDLPGLLMCILGRREPPVGLWMSFHPIGGGMRKDEATVSKEEKPQRRKAKWI</sequence>
<keyword evidence="3" id="KW-0378">Hydrolase</keyword>
<accession>A0A329YN82</accession>
<evidence type="ECO:0000256" key="3">
    <source>
        <dbReference type="ARBA" id="ARBA00022801"/>
    </source>
</evidence>
<keyword evidence="1" id="KW-0645">Protease</keyword>
<dbReference type="Proteomes" id="UP000251205">
    <property type="component" value="Unassembled WGS sequence"/>
</dbReference>
<reference evidence="8 9" key="1">
    <citation type="submission" date="2018-06" db="EMBL/GenBank/DDBJ databases">
        <title>Whole Genome Sequence of an efficient microsymbiont, Rhizobium tropici.</title>
        <authorList>
            <person name="Srinivasan R."/>
            <person name="Singh H.V."/>
            <person name="Srivastava R."/>
            <person name="Kumari B."/>
            <person name="Radhakrishna A."/>
        </authorList>
    </citation>
    <scope>NUCLEOTIDE SEQUENCE [LARGE SCALE GENOMIC DNA]</scope>
    <source>
        <strain evidence="8 9">IGFRI Rhizo-19</strain>
    </source>
</reference>
<evidence type="ECO:0000313" key="9">
    <source>
        <dbReference type="Proteomes" id="UP000251205"/>
    </source>
</evidence>
<protein>
    <recommendedName>
        <fullName evidence="7">JAB domain-containing protein</fullName>
    </recommendedName>
</protein>
<keyword evidence="2" id="KW-0479">Metal-binding</keyword>
<feature type="domain" description="JAB" evidence="7">
    <location>
        <begin position="19"/>
        <end position="133"/>
    </location>
</feature>
<evidence type="ECO:0000256" key="5">
    <source>
        <dbReference type="ARBA" id="ARBA00023049"/>
    </source>
</evidence>
<evidence type="ECO:0000256" key="6">
    <source>
        <dbReference type="SAM" id="MobiDB-lite"/>
    </source>
</evidence>
<organism evidence="8 9">
    <name type="scientific">Rhizobium tropici</name>
    <dbReference type="NCBI Taxonomy" id="398"/>
    <lineage>
        <taxon>Bacteria</taxon>
        <taxon>Pseudomonadati</taxon>
        <taxon>Pseudomonadota</taxon>
        <taxon>Alphaproteobacteria</taxon>
        <taxon>Hyphomicrobiales</taxon>
        <taxon>Rhizobiaceae</taxon>
        <taxon>Rhizobium/Agrobacterium group</taxon>
        <taxon>Rhizobium</taxon>
    </lineage>
</organism>
<proteinExistence type="predicted"/>
<dbReference type="AlphaFoldDB" id="A0A329YN82"/>
<dbReference type="RefSeq" id="WP_112340995.1">
    <property type="nucleotide sequence ID" value="NZ_QMKK01000022.1"/>
</dbReference>
<comment type="caution">
    <text evidence="8">The sequence shown here is derived from an EMBL/GenBank/DDBJ whole genome shotgun (WGS) entry which is preliminary data.</text>
</comment>
<evidence type="ECO:0000313" key="8">
    <source>
        <dbReference type="EMBL" id="RAX42510.1"/>
    </source>
</evidence>
<keyword evidence="5" id="KW-0482">Metalloprotease</keyword>
<dbReference type="GO" id="GO:0006508">
    <property type="term" value="P:proteolysis"/>
    <property type="evidence" value="ECO:0007669"/>
    <property type="project" value="UniProtKB-KW"/>
</dbReference>
<name>A0A329YN82_RHITR</name>
<feature type="region of interest" description="Disordered" evidence="6">
    <location>
        <begin position="151"/>
        <end position="171"/>
    </location>
</feature>
<evidence type="ECO:0000259" key="7">
    <source>
        <dbReference type="Pfam" id="PF14464"/>
    </source>
</evidence>